<proteinExistence type="predicted"/>
<feature type="compositionally biased region" description="Low complexity" evidence="1">
    <location>
        <begin position="599"/>
        <end position="622"/>
    </location>
</feature>
<feature type="compositionally biased region" description="Polar residues" evidence="1">
    <location>
        <begin position="40"/>
        <end position="50"/>
    </location>
</feature>
<name>W3VM29_MOEAP</name>
<comment type="caution">
    <text evidence="2">The sequence shown here is derived from an EMBL/GenBank/DDBJ whole genome shotgun (WGS) entry which is preliminary data.</text>
</comment>
<feature type="compositionally biased region" description="Basic and acidic residues" evidence="1">
    <location>
        <begin position="442"/>
        <end position="456"/>
    </location>
</feature>
<sequence length="628" mass="67163">MAPAVEGKMIDPAPAPTRPRGRPRKVQPEIDPSQPLHPWASTSKPVSSRQPLEAQQPRMQRPMPQVVVPAYASQQPAPYAPQQHAAALSAPAYYARPPAVAAQLNYAAMSAPPPAPVQAQPYPLLDAVPRKKLPTRADLDFLLGGRSGARARSSTPNPATAMARFTPAPSAAPTMRQASVAPPHHPNDVYTHAQTSLAGSSRVPDHSHGAYAPHPYATVAAPSAPQHPRIHPAAQAAAYTQADDSMTGAPDDDDDGLALGAEAVMESDHNGDSSDADVEDELQPRDFDDPNDADFRPNASGRRVMTKRRTRVSQAARQSQTSASSVGKVPGSATKRALSSQDSPVQKRRGRPPKEEYTPEMMERIKVANEILATATTTNGKIRLSSIIDKRTRRELSPEMREVILRARNTQLQRERRDKLREQGLLGPARPPRANRSASEIGRPESADKDQGASKDRQKRRYVRRNDARADDEADAASGSAIVARARGKVSEWIKTISSDAEPSGESLTRIEVPPVNGSDASLRGEVRPVSQPADTAQAVQAEDAQAEAEQPRDAQAEVAQPGDAGVDRTRPADEQPDDTFARFGTVTGHDAAMHAEPADAAEPALDSAAAPAAPATGAPGDEYYFST</sequence>
<evidence type="ECO:0000256" key="1">
    <source>
        <dbReference type="SAM" id="MobiDB-lite"/>
    </source>
</evidence>
<dbReference type="InterPro" id="IPR017956">
    <property type="entry name" value="AT_hook_DNA-bd_motif"/>
</dbReference>
<gene>
    <name evidence="2" type="ORF">PaG_03895</name>
</gene>
<accession>W3VM29</accession>
<organism evidence="2 3">
    <name type="scientific">Moesziomyces aphidis</name>
    <name type="common">Pseudozyma aphidis</name>
    <dbReference type="NCBI Taxonomy" id="84754"/>
    <lineage>
        <taxon>Eukaryota</taxon>
        <taxon>Fungi</taxon>
        <taxon>Dikarya</taxon>
        <taxon>Basidiomycota</taxon>
        <taxon>Ustilaginomycotina</taxon>
        <taxon>Ustilaginomycetes</taxon>
        <taxon>Ustilaginales</taxon>
        <taxon>Ustilaginaceae</taxon>
        <taxon>Moesziomyces</taxon>
    </lineage>
</organism>
<feature type="region of interest" description="Disordered" evidence="1">
    <location>
        <begin position="1"/>
        <end position="66"/>
    </location>
</feature>
<reference evidence="2 3" key="1">
    <citation type="journal article" date="2014" name="Genome Announc.">
        <title>Genome sequence of the basidiomycetous fungus Pseudozyma aphidis DSM70725, an efficient producer of biosurfactant mannosylerythritol lipids.</title>
        <authorList>
            <person name="Lorenz S."/>
            <person name="Guenther M."/>
            <person name="Grumaz C."/>
            <person name="Rupp S."/>
            <person name="Zibek S."/>
            <person name="Sohn K."/>
        </authorList>
    </citation>
    <scope>NUCLEOTIDE SEQUENCE [LARGE SCALE GENOMIC DNA]</scope>
    <source>
        <strain evidence="3">ATCC 32657 / CBS 517.83 / DSM 70725 / JCM 10318 / NBRC 10182 / NRRL Y-7954 / St-0401</strain>
    </source>
</reference>
<keyword evidence="3" id="KW-1185">Reference proteome</keyword>
<dbReference type="AlphaFoldDB" id="W3VM29"/>
<dbReference type="EMBL" id="AWNI01000013">
    <property type="protein sequence ID" value="ETS61796.1"/>
    <property type="molecule type" value="Genomic_DNA"/>
</dbReference>
<feature type="compositionally biased region" description="Low complexity" evidence="1">
    <location>
        <begin position="233"/>
        <end position="249"/>
    </location>
</feature>
<feature type="compositionally biased region" description="Low complexity" evidence="1">
    <location>
        <begin position="55"/>
        <end position="66"/>
    </location>
</feature>
<feature type="region of interest" description="Disordered" evidence="1">
    <location>
        <begin position="407"/>
        <end position="628"/>
    </location>
</feature>
<dbReference type="Proteomes" id="UP000019462">
    <property type="component" value="Unassembled WGS sequence"/>
</dbReference>
<evidence type="ECO:0000313" key="3">
    <source>
        <dbReference type="Proteomes" id="UP000019462"/>
    </source>
</evidence>
<feature type="region of interest" description="Disordered" evidence="1">
    <location>
        <begin position="147"/>
        <end position="359"/>
    </location>
</feature>
<dbReference type="SMART" id="SM00384">
    <property type="entry name" value="AT_hook"/>
    <property type="match status" value="2"/>
</dbReference>
<dbReference type="HOGENOM" id="CLU_462445_0_0_1"/>
<protein>
    <submittedName>
        <fullName evidence="2">Uncharacterized protein</fullName>
    </submittedName>
</protein>
<dbReference type="GO" id="GO:0003677">
    <property type="term" value="F:DNA binding"/>
    <property type="evidence" value="ECO:0007669"/>
    <property type="project" value="InterPro"/>
</dbReference>
<feature type="compositionally biased region" description="Low complexity" evidence="1">
    <location>
        <begin position="534"/>
        <end position="544"/>
    </location>
</feature>
<dbReference type="OrthoDB" id="2550589at2759"/>
<evidence type="ECO:0000313" key="2">
    <source>
        <dbReference type="EMBL" id="ETS61796.1"/>
    </source>
</evidence>
<feature type="compositionally biased region" description="Low complexity" evidence="1">
    <location>
        <begin position="313"/>
        <end position="325"/>
    </location>
</feature>
<feature type="compositionally biased region" description="Basic and acidic residues" evidence="1">
    <location>
        <begin position="413"/>
        <end position="422"/>
    </location>
</feature>